<feature type="domain" description="CBU-0592-like" evidence="2">
    <location>
        <begin position="13"/>
        <end position="88"/>
    </location>
</feature>
<evidence type="ECO:0000313" key="3">
    <source>
        <dbReference type="EMBL" id="KIA78767.1"/>
    </source>
</evidence>
<dbReference type="Proteomes" id="UP000031307">
    <property type="component" value="Unassembled WGS sequence"/>
</dbReference>
<evidence type="ECO:0000313" key="4">
    <source>
        <dbReference type="Proteomes" id="UP000031307"/>
    </source>
</evidence>
<sequence>MLFKGNCSMIDFADVIGMLGVGCVLGAYFLLQASLVKVTDSYYSAINAVGALLILYSLFFHWNTSSVVIEIFWFGISIYGEILRWIRKKV</sequence>
<keyword evidence="1" id="KW-1133">Transmembrane helix</keyword>
<dbReference type="AlphaFoldDB" id="A0A0C1ECD1"/>
<gene>
    <name evidence="3" type="ORF">DB43_DJ00040</name>
</gene>
<dbReference type="NCBIfam" id="NF047864">
    <property type="entry name" value="CBU_0592_membra"/>
    <property type="match status" value="1"/>
</dbReference>
<name>A0A0C1ECD1_9BACT</name>
<organism evidence="3 4">
    <name type="scientific">Parachlamydia acanthamoebae</name>
    <dbReference type="NCBI Taxonomy" id="83552"/>
    <lineage>
        <taxon>Bacteria</taxon>
        <taxon>Pseudomonadati</taxon>
        <taxon>Chlamydiota</taxon>
        <taxon>Chlamydiia</taxon>
        <taxon>Parachlamydiales</taxon>
        <taxon>Parachlamydiaceae</taxon>
        <taxon>Parachlamydia</taxon>
    </lineage>
</organism>
<dbReference type="InterPro" id="IPR058058">
    <property type="entry name" value="CBU_0592-like"/>
</dbReference>
<feature type="transmembrane region" description="Helical" evidence="1">
    <location>
        <begin position="68"/>
        <end position="86"/>
    </location>
</feature>
<evidence type="ECO:0000259" key="2">
    <source>
        <dbReference type="Pfam" id="PF26604"/>
    </source>
</evidence>
<dbReference type="PATRIC" id="fig|83552.4.peg.15"/>
<reference evidence="3 4" key="1">
    <citation type="journal article" date="2014" name="Mol. Biol. Evol.">
        <title>Massive expansion of Ubiquitination-related gene families within the Chlamydiae.</title>
        <authorList>
            <person name="Domman D."/>
            <person name="Collingro A."/>
            <person name="Lagkouvardos I."/>
            <person name="Gehre L."/>
            <person name="Weinmaier T."/>
            <person name="Rattei T."/>
            <person name="Subtil A."/>
            <person name="Horn M."/>
        </authorList>
    </citation>
    <scope>NUCLEOTIDE SEQUENCE [LARGE SCALE GENOMIC DNA]</scope>
    <source>
        <strain evidence="3 4">OEW1</strain>
    </source>
</reference>
<keyword evidence="1" id="KW-0812">Transmembrane</keyword>
<comment type="caution">
    <text evidence="3">The sequence shown here is derived from an EMBL/GenBank/DDBJ whole genome shotgun (WGS) entry which is preliminary data.</text>
</comment>
<feature type="transmembrane region" description="Helical" evidence="1">
    <location>
        <begin position="43"/>
        <end position="62"/>
    </location>
</feature>
<keyword evidence="1" id="KW-0472">Membrane</keyword>
<evidence type="ECO:0000256" key="1">
    <source>
        <dbReference type="SAM" id="Phobius"/>
    </source>
</evidence>
<accession>A0A0C1ECD1</accession>
<proteinExistence type="predicted"/>
<dbReference type="EMBL" id="JSAM01000004">
    <property type="protein sequence ID" value="KIA78767.1"/>
    <property type="molecule type" value="Genomic_DNA"/>
</dbReference>
<feature type="transmembrane region" description="Helical" evidence="1">
    <location>
        <begin position="12"/>
        <end position="31"/>
    </location>
</feature>
<protein>
    <recommendedName>
        <fullName evidence="2">CBU-0592-like domain-containing protein</fullName>
    </recommendedName>
</protein>
<dbReference type="Pfam" id="PF26604">
    <property type="entry name" value="CBU_0592"/>
    <property type="match status" value="1"/>
</dbReference>